<dbReference type="SMART" id="SM01019">
    <property type="entry name" value="B3"/>
    <property type="match status" value="1"/>
</dbReference>
<organism evidence="7 8">
    <name type="scientific">Urochloa decumbens</name>
    <dbReference type="NCBI Taxonomy" id="240449"/>
    <lineage>
        <taxon>Eukaryota</taxon>
        <taxon>Viridiplantae</taxon>
        <taxon>Streptophyta</taxon>
        <taxon>Embryophyta</taxon>
        <taxon>Tracheophyta</taxon>
        <taxon>Spermatophyta</taxon>
        <taxon>Magnoliopsida</taxon>
        <taxon>Liliopsida</taxon>
        <taxon>Poales</taxon>
        <taxon>Poaceae</taxon>
        <taxon>PACMAD clade</taxon>
        <taxon>Panicoideae</taxon>
        <taxon>Panicodae</taxon>
        <taxon>Paniceae</taxon>
        <taxon>Melinidinae</taxon>
        <taxon>Urochloa</taxon>
    </lineage>
</organism>
<keyword evidence="2" id="KW-0805">Transcription regulation</keyword>
<dbReference type="SUPFAM" id="SSF101936">
    <property type="entry name" value="DNA-binding pseudobarrel domain"/>
    <property type="match status" value="1"/>
</dbReference>
<dbReference type="InterPro" id="IPR003340">
    <property type="entry name" value="B3_DNA-bd"/>
</dbReference>
<dbReference type="Proteomes" id="UP001497457">
    <property type="component" value="Chromosome 2b"/>
</dbReference>
<evidence type="ECO:0000313" key="7">
    <source>
        <dbReference type="EMBL" id="CAL4969500.1"/>
    </source>
</evidence>
<sequence length="303" mass="33885">MAFLATRVSREMEVQMEKAPLCENPFHMVNPFSSRLYVSPWASMSAPVFPSGLSNSHGRLGLYGSNKMSNEVIETEFLFSKILTPSDVGKLNRLLVPKKFAEKYFSKISKTRSDRVYHILTFEDSSTGLLWHFCFSLCRGSNTYVLNKGWSAFIKEKKLNNGDMVSFYRSAGKSAGVNHIFIHIKPHASISYVPHHSTVPMFTPFGFLNDEWACTSLAFGSGYRFEPTSKRLSFGSRGLTLPMTVMPHPTMFIESKSLGNNIGRADKNIGRAKKRLRLFGVDIDLRPCASGDDSYNGCTNGDA</sequence>
<dbReference type="InterPro" id="IPR044800">
    <property type="entry name" value="LEC2-like"/>
</dbReference>
<feature type="domain" description="TF-B3" evidence="6">
    <location>
        <begin position="79"/>
        <end position="186"/>
    </location>
</feature>
<keyword evidence="5" id="KW-0539">Nucleus</keyword>
<evidence type="ECO:0000313" key="8">
    <source>
        <dbReference type="Proteomes" id="UP001497457"/>
    </source>
</evidence>
<dbReference type="PANTHER" id="PTHR31140">
    <property type="entry name" value="B3 DOMAIN-CONTAINING TRANSCRIPTION FACTOR ABI3"/>
    <property type="match status" value="1"/>
</dbReference>
<evidence type="ECO:0000256" key="5">
    <source>
        <dbReference type="ARBA" id="ARBA00023242"/>
    </source>
</evidence>
<keyword evidence="3" id="KW-0238">DNA-binding</keyword>
<protein>
    <recommendedName>
        <fullName evidence="6">TF-B3 domain-containing protein</fullName>
    </recommendedName>
</protein>
<reference evidence="7" key="1">
    <citation type="submission" date="2024-10" db="EMBL/GenBank/DDBJ databases">
        <authorList>
            <person name="Ryan C."/>
        </authorList>
    </citation>
    <scope>NUCLEOTIDE SEQUENCE [LARGE SCALE GENOMIC DNA]</scope>
</reference>
<dbReference type="EMBL" id="OZ075112">
    <property type="protein sequence ID" value="CAL4969500.1"/>
    <property type="molecule type" value="Genomic_DNA"/>
</dbReference>
<proteinExistence type="predicted"/>
<dbReference type="InterPro" id="IPR015300">
    <property type="entry name" value="DNA-bd_pseudobarrel_sf"/>
</dbReference>
<keyword evidence="8" id="KW-1185">Reference proteome</keyword>
<dbReference type="PANTHER" id="PTHR31140:SF46">
    <property type="entry name" value="AP2_ERF AND B3 DOMAIN-CONTAINING TRANSCRIPTION FACTOR"/>
    <property type="match status" value="1"/>
</dbReference>
<dbReference type="GO" id="GO:0005634">
    <property type="term" value="C:nucleus"/>
    <property type="evidence" value="ECO:0007669"/>
    <property type="project" value="UniProtKB-SubCell"/>
</dbReference>
<name>A0ABC9A1D6_9POAL</name>
<dbReference type="Gene3D" id="2.40.330.10">
    <property type="entry name" value="DNA-binding pseudobarrel domain"/>
    <property type="match status" value="1"/>
</dbReference>
<comment type="subcellular location">
    <subcellularLocation>
        <location evidence="1">Nucleus</location>
    </subcellularLocation>
</comment>
<keyword evidence="4" id="KW-0804">Transcription</keyword>
<dbReference type="AlphaFoldDB" id="A0ABC9A1D6"/>
<evidence type="ECO:0000256" key="1">
    <source>
        <dbReference type="ARBA" id="ARBA00004123"/>
    </source>
</evidence>
<evidence type="ECO:0000256" key="2">
    <source>
        <dbReference type="ARBA" id="ARBA00023015"/>
    </source>
</evidence>
<accession>A0ABC9A1D6</accession>
<dbReference type="PROSITE" id="PS50863">
    <property type="entry name" value="B3"/>
    <property type="match status" value="1"/>
</dbReference>
<dbReference type="Pfam" id="PF02362">
    <property type="entry name" value="B3"/>
    <property type="match status" value="1"/>
</dbReference>
<dbReference type="GO" id="GO:0003677">
    <property type="term" value="F:DNA binding"/>
    <property type="evidence" value="ECO:0007669"/>
    <property type="project" value="UniProtKB-KW"/>
</dbReference>
<evidence type="ECO:0000256" key="4">
    <source>
        <dbReference type="ARBA" id="ARBA00023163"/>
    </source>
</evidence>
<evidence type="ECO:0000256" key="3">
    <source>
        <dbReference type="ARBA" id="ARBA00023125"/>
    </source>
</evidence>
<dbReference type="CDD" id="cd10017">
    <property type="entry name" value="B3_DNA"/>
    <property type="match status" value="1"/>
</dbReference>
<gene>
    <name evidence="7" type="ORF">URODEC1_LOCUS49655</name>
</gene>
<evidence type="ECO:0000259" key="6">
    <source>
        <dbReference type="PROSITE" id="PS50863"/>
    </source>
</evidence>